<comment type="caution">
    <text evidence="5">The sequence shown here is derived from an EMBL/GenBank/DDBJ whole genome shotgun (WGS) entry which is preliminary data.</text>
</comment>
<dbReference type="PATRIC" id="fig|1544798.3.peg.2442"/>
<dbReference type="GO" id="GO:0042626">
    <property type="term" value="F:ATPase-coupled transmembrane transporter activity"/>
    <property type="evidence" value="ECO:0007669"/>
    <property type="project" value="TreeGrafter"/>
</dbReference>
<dbReference type="Pfam" id="PF00005">
    <property type="entry name" value="ABC_tran"/>
    <property type="match status" value="1"/>
</dbReference>
<dbReference type="EMBL" id="JRHC01000002">
    <property type="protein sequence ID" value="KJF43700.1"/>
    <property type="molecule type" value="Genomic_DNA"/>
</dbReference>
<dbReference type="STRING" id="1544798.LH29_11430"/>
<dbReference type="InterPro" id="IPR003593">
    <property type="entry name" value="AAA+_ATPase"/>
</dbReference>
<dbReference type="SUPFAM" id="SSF52540">
    <property type="entry name" value="P-loop containing nucleoside triphosphate hydrolases"/>
    <property type="match status" value="2"/>
</dbReference>
<dbReference type="GO" id="GO:0016887">
    <property type="term" value="F:ATP hydrolysis activity"/>
    <property type="evidence" value="ECO:0007669"/>
    <property type="project" value="InterPro"/>
</dbReference>
<dbReference type="SMART" id="SM00382">
    <property type="entry name" value="AAA"/>
    <property type="match status" value="1"/>
</dbReference>
<keyword evidence="6" id="KW-1185">Reference proteome</keyword>
<dbReference type="PANTHER" id="PTHR43553">
    <property type="entry name" value="HEAVY METAL TRANSPORTER"/>
    <property type="match status" value="1"/>
</dbReference>
<feature type="domain" description="ABC transporter" evidence="4">
    <location>
        <begin position="189"/>
        <end position="411"/>
    </location>
</feature>
<gene>
    <name evidence="5" type="ORF">LH29_11430</name>
</gene>
<dbReference type="RefSeq" id="WP_052670791.1">
    <property type="nucleotide sequence ID" value="NZ_JRHC01000002.1"/>
</dbReference>
<accession>A0A0D8J9P9</accession>
<dbReference type="InterPro" id="IPR050095">
    <property type="entry name" value="ECF_ABC_transporter_ATP-bd"/>
</dbReference>
<dbReference type="OrthoDB" id="9789994at2"/>
<dbReference type="InterPro" id="IPR003439">
    <property type="entry name" value="ABC_transporter-like_ATP-bd"/>
</dbReference>
<evidence type="ECO:0000313" key="5">
    <source>
        <dbReference type="EMBL" id="KJF43700.1"/>
    </source>
</evidence>
<organism evidence="5 6">
    <name type="scientific">Draconibacterium sediminis</name>
    <dbReference type="NCBI Taxonomy" id="1544798"/>
    <lineage>
        <taxon>Bacteria</taxon>
        <taxon>Pseudomonadati</taxon>
        <taxon>Bacteroidota</taxon>
        <taxon>Bacteroidia</taxon>
        <taxon>Marinilabiliales</taxon>
        <taxon>Prolixibacteraceae</taxon>
        <taxon>Draconibacterium</taxon>
    </lineage>
</organism>
<evidence type="ECO:0000256" key="3">
    <source>
        <dbReference type="ARBA" id="ARBA00022840"/>
    </source>
</evidence>
<reference evidence="5 6" key="1">
    <citation type="submission" date="2014-09" db="EMBL/GenBank/DDBJ databases">
        <title>Draft Genome Sequence of Draconibacterium sp. JN14CK-3.</title>
        <authorList>
            <person name="Dong C."/>
            <person name="Lai Q."/>
            <person name="Shao Z."/>
        </authorList>
    </citation>
    <scope>NUCLEOTIDE SEQUENCE [LARGE SCALE GENOMIC DNA]</scope>
    <source>
        <strain evidence="5 6">JN14CK-3</strain>
    </source>
</reference>
<keyword evidence="2" id="KW-0547">Nucleotide-binding</keyword>
<dbReference type="Gene3D" id="3.40.50.300">
    <property type="entry name" value="P-loop containing nucleotide triphosphate hydrolases"/>
    <property type="match status" value="2"/>
</dbReference>
<sequence>MHKHVALNGDDLAMDSTFIKQLLKGECSEHFPELKGKRGVLFSNTTLAKFIEEEFRHDNFELTKSYGRSIRTLSSGEQKKALLEFLMDKQPGFIILDNPFDALDVASVKHLKAQLESIANKMTVIQVFKRKSDLLPFIKHAMRVDNGEVVFADGIKQYLEKYEPEAEMHFSIEIPGPLNGQDVSYNELIKLSDVSVKYRERQILNKINWTIKTGEFWQLKGPNGSGKTTILTMINGDNPKAFGQNIELFGRRKGTGESVWEIKKKIGYFTPSMMELFKRRHTVEQMVISGFHDSIGLYHRPSEIQKHVANEWLKVLGLADKGNRAFVDLSQVHRRMVLIARAMIKHPPLLILDEPSTGLDDKSAALLSALINKIAAESQSAILYVSHRTEPDLKPTFVFELKPTENGSVGEVVM</sequence>
<dbReference type="GO" id="GO:0043190">
    <property type="term" value="C:ATP-binding cassette (ABC) transporter complex"/>
    <property type="evidence" value="ECO:0007669"/>
    <property type="project" value="TreeGrafter"/>
</dbReference>
<keyword evidence="1" id="KW-0813">Transport</keyword>
<evidence type="ECO:0000256" key="2">
    <source>
        <dbReference type="ARBA" id="ARBA00022741"/>
    </source>
</evidence>
<proteinExistence type="predicted"/>
<dbReference type="GO" id="GO:0005524">
    <property type="term" value="F:ATP binding"/>
    <property type="evidence" value="ECO:0007669"/>
    <property type="project" value="UniProtKB-KW"/>
</dbReference>
<dbReference type="Proteomes" id="UP000032544">
    <property type="component" value="Unassembled WGS sequence"/>
</dbReference>
<evidence type="ECO:0000259" key="4">
    <source>
        <dbReference type="PROSITE" id="PS50893"/>
    </source>
</evidence>
<evidence type="ECO:0000256" key="1">
    <source>
        <dbReference type="ARBA" id="ARBA00022448"/>
    </source>
</evidence>
<keyword evidence="3" id="KW-0067">ATP-binding</keyword>
<dbReference type="PROSITE" id="PS50893">
    <property type="entry name" value="ABC_TRANSPORTER_2"/>
    <property type="match status" value="1"/>
</dbReference>
<dbReference type="AlphaFoldDB" id="A0A0D8J9P9"/>
<dbReference type="InterPro" id="IPR027417">
    <property type="entry name" value="P-loop_NTPase"/>
</dbReference>
<evidence type="ECO:0000313" key="6">
    <source>
        <dbReference type="Proteomes" id="UP000032544"/>
    </source>
</evidence>
<dbReference type="PANTHER" id="PTHR43553:SF3">
    <property type="entry name" value="ABC TRANSPORTER ATP-BINDING PROTEIN MODF"/>
    <property type="match status" value="1"/>
</dbReference>
<name>A0A0D8J9P9_9BACT</name>
<protein>
    <recommendedName>
        <fullName evidence="4">ABC transporter domain-containing protein</fullName>
    </recommendedName>
</protein>